<dbReference type="SUPFAM" id="SSF53756">
    <property type="entry name" value="UDP-Glycosyltransferase/glycogen phosphorylase"/>
    <property type="match status" value="1"/>
</dbReference>
<name>A0A0N1JTU8_9NEIS</name>
<dbReference type="Proteomes" id="UP000037939">
    <property type="component" value="Unassembled WGS sequence"/>
</dbReference>
<dbReference type="AlphaFoldDB" id="A0A0N1JTU8"/>
<dbReference type="InterPro" id="IPR001296">
    <property type="entry name" value="Glyco_trans_1"/>
</dbReference>
<keyword evidence="4" id="KW-0328">Glycosyltransferase</keyword>
<dbReference type="InterPro" id="IPR028098">
    <property type="entry name" value="Glyco_trans_4-like_N"/>
</dbReference>
<dbReference type="Pfam" id="PF00534">
    <property type="entry name" value="Glycos_transf_1"/>
    <property type="match status" value="1"/>
</dbReference>
<dbReference type="CDD" id="cd03801">
    <property type="entry name" value="GT4_PimA-like"/>
    <property type="match status" value="1"/>
</dbReference>
<evidence type="ECO:0000259" key="3">
    <source>
        <dbReference type="Pfam" id="PF13439"/>
    </source>
</evidence>
<comment type="caution">
    <text evidence="4">The sequence shown here is derived from an EMBL/GenBank/DDBJ whole genome shotgun (WGS) entry which is preliminary data.</text>
</comment>
<gene>
    <name evidence="4" type="primary">mfpsA</name>
    <name evidence="4" type="ORF">WG78_00350</name>
</gene>
<organism evidence="4 5">
    <name type="scientific">Amantichitinum ursilacus</name>
    <dbReference type="NCBI Taxonomy" id="857265"/>
    <lineage>
        <taxon>Bacteria</taxon>
        <taxon>Pseudomonadati</taxon>
        <taxon>Pseudomonadota</taxon>
        <taxon>Betaproteobacteria</taxon>
        <taxon>Neisseriales</taxon>
        <taxon>Chitinibacteraceae</taxon>
        <taxon>Amantichitinum</taxon>
    </lineage>
</organism>
<dbReference type="EC" id="2.4.1.246" evidence="4"/>
<evidence type="ECO:0000259" key="2">
    <source>
        <dbReference type="Pfam" id="PF00534"/>
    </source>
</evidence>
<evidence type="ECO:0000313" key="4">
    <source>
        <dbReference type="EMBL" id="KPC55063.1"/>
    </source>
</evidence>
<dbReference type="EMBL" id="LAQT01000001">
    <property type="protein sequence ID" value="KPC55063.1"/>
    <property type="molecule type" value="Genomic_DNA"/>
</dbReference>
<protein>
    <submittedName>
        <fullName evidence="4">Mannosylfructose-phosphate synthase</fullName>
        <ecNumber evidence="4">2.4.1.246</ecNumber>
    </submittedName>
</protein>
<sequence length="352" mass="38952">MKLGISSHALRLSGGIERYAMDLVDGFTALGIQPVFFAKRFDDTLPACRLVQKEQINVRWLPARYRDAWFAARLPKRQRAAGVDLLIGCNRIASADIAICGGTHIGFMRATHKQETSKDRMQIKLERAHYQHARLIVAHSRAMQTELIDDYGVAPGKIRVIYPPAAAERFSPINDERRAALRQQLGWPSDRIIFAFPSSSHERKGLPALAHFFESTDLPVTLAVVGRPLPRTWRNVQYLGYHADIEQIYQAADFTVLASTYEPFGLVGIESVLCGTPVLLADGIGSTEVLDDAAQINFGAQDAEGLARAVASAVQRVRQGTARLRQPASHISYATDTRTHAQALLDAWREAA</sequence>
<proteinExistence type="predicted"/>
<feature type="domain" description="Glycosyltransferase subfamily 4-like N-terminal" evidence="3">
    <location>
        <begin position="14"/>
        <end position="165"/>
    </location>
</feature>
<dbReference type="Gene3D" id="3.40.50.2000">
    <property type="entry name" value="Glycogen Phosphorylase B"/>
    <property type="match status" value="2"/>
</dbReference>
<keyword evidence="1 4" id="KW-0808">Transferase</keyword>
<feature type="domain" description="Glycosyl transferase family 1" evidence="2">
    <location>
        <begin position="180"/>
        <end position="314"/>
    </location>
</feature>
<evidence type="ECO:0000313" key="5">
    <source>
        <dbReference type="Proteomes" id="UP000037939"/>
    </source>
</evidence>
<dbReference type="PANTHER" id="PTHR46401:SF2">
    <property type="entry name" value="GLYCOSYLTRANSFERASE WBBK-RELATED"/>
    <property type="match status" value="1"/>
</dbReference>
<dbReference type="RefSeq" id="WP_083458654.1">
    <property type="nucleotide sequence ID" value="NZ_LAQT01000001.1"/>
</dbReference>
<dbReference type="PATRIC" id="fig|857265.3.peg.73"/>
<accession>A0A0N1JTU8</accession>
<dbReference type="Pfam" id="PF13439">
    <property type="entry name" value="Glyco_transf_4"/>
    <property type="match status" value="1"/>
</dbReference>
<keyword evidence="5" id="KW-1185">Reference proteome</keyword>
<dbReference type="PANTHER" id="PTHR46401">
    <property type="entry name" value="GLYCOSYLTRANSFERASE WBBK-RELATED"/>
    <property type="match status" value="1"/>
</dbReference>
<reference evidence="4 5" key="1">
    <citation type="submission" date="2015-07" db="EMBL/GenBank/DDBJ databases">
        <title>Draft genome sequence of the Amantichitinum ursilacus IGB-41, a new chitin-degrading bacterium.</title>
        <authorList>
            <person name="Kirstahler P."/>
            <person name="Guenther M."/>
            <person name="Grumaz C."/>
            <person name="Rupp S."/>
            <person name="Zibek S."/>
            <person name="Sohn K."/>
        </authorList>
    </citation>
    <scope>NUCLEOTIDE SEQUENCE [LARGE SCALE GENOMIC DNA]</scope>
    <source>
        <strain evidence="4 5">IGB-41</strain>
    </source>
</reference>
<dbReference type="OrthoDB" id="433681at2"/>
<dbReference type="GO" id="GO:0009103">
    <property type="term" value="P:lipopolysaccharide biosynthetic process"/>
    <property type="evidence" value="ECO:0007669"/>
    <property type="project" value="TreeGrafter"/>
</dbReference>
<dbReference type="STRING" id="857265.WG78_00350"/>
<evidence type="ECO:0000256" key="1">
    <source>
        <dbReference type="ARBA" id="ARBA00022679"/>
    </source>
</evidence>
<dbReference type="GO" id="GO:0103011">
    <property type="term" value="F:mannosylfructose-phosphate synthase activity"/>
    <property type="evidence" value="ECO:0007669"/>
    <property type="project" value="UniProtKB-EC"/>
</dbReference>